<comment type="similarity">
    <text evidence="2">Belongs to the Toll-like receptor family.</text>
</comment>
<dbReference type="AlphaFoldDB" id="A0A670JGH2"/>
<evidence type="ECO:0000256" key="6">
    <source>
        <dbReference type="ARBA" id="ARBA00022729"/>
    </source>
</evidence>
<evidence type="ECO:0000256" key="12">
    <source>
        <dbReference type="ARBA" id="ARBA00023180"/>
    </source>
</evidence>
<dbReference type="Gene3D" id="3.40.50.10140">
    <property type="entry name" value="Toll/interleukin-1 receptor homology (TIR) domain"/>
    <property type="match status" value="1"/>
</dbReference>
<dbReference type="InterPro" id="IPR017241">
    <property type="entry name" value="Toll-like_receptor"/>
</dbReference>
<dbReference type="Pfam" id="PF01582">
    <property type="entry name" value="TIR"/>
    <property type="match status" value="1"/>
</dbReference>
<accession>A0A670JGH2</accession>
<dbReference type="Pfam" id="PF13855">
    <property type="entry name" value="LRR_8"/>
    <property type="match status" value="1"/>
</dbReference>
<dbReference type="PANTHER" id="PTHR24365">
    <property type="entry name" value="TOLL-LIKE RECEPTOR"/>
    <property type="match status" value="1"/>
</dbReference>
<keyword evidence="6" id="KW-0732">Signal</keyword>
<keyword evidence="11" id="KW-0675">Receptor</keyword>
<organism evidence="15 16">
    <name type="scientific">Podarcis muralis</name>
    <name type="common">Wall lizard</name>
    <name type="synonym">Lacerta muralis</name>
    <dbReference type="NCBI Taxonomy" id="64176"/>
    <lineage>
        <taxon>Eukaryota</taxon>
        <taxon>Metazoa</taxon>
        <taxon>Chordata</taxon>
        <taxon>Craniata</taxon>
        <taxon>Vertebrata</taxon>
        <taxon>Euteleostomi</taxon>
        <taxon>Lepidosauria</taxon>
        <taxon>Squamata</taxon>
        <taxon>Bifurcata</taxon>
        <taxon>Unidentata</taxon>
        <taxon>Episquamata</taxon>
        <taxon>Laterata</taxon>
        <taxon>Lacertibaenia</taxon>
        <taxon>Lacertidae</taxon>
        <taxon>Podarcis</taxon>
    </lineage>
</organism>
<dbReference type="SUPFAM" id="SSF52200">
    <property type="entry name" value="Toll/Interleukin receptor TIR domain"/>
    <property type="match status" value="1"/>
</dbReference>
<dbReference type="SUPFAM" id="SSF52058">
    <property type="entry name" value="L domain-like"/>
    <property type="match status" value="2"/>
</dbReference>
<dbReference type="Ensembl" id="ENSPMRT00000024592.1">
    <property type="protein sequence ID" value="ENSPMRP00000023155.1"/>
    <property type="gene ID" value="ENSPMRG00000015030.1"/>
</dbReference>
<keyword evidence="8" id="KW-0391">Immunity</keyword>
<dbReference type="Proteomes" id="UP000472272">
    <property type="component" value="Chromosome 13"/>
</dbReference>
<dbReference type="InterPro" id="IPR026906">
    <property type="entry name" value="LRR_5"/>
</dbReference>
<evidence type="ECO:0000256" key="3">
    <source>
        <dbReference type="ARBA" id="ARBA00022588"/>
    </source>
</evidence>
<evidence type="ECO:0000256" key="8">
    <source>
        <dbReference type="ARBA" id="ARBA00022859"/>
    </source>
</evidence>
<evidence type="ECO:0000259" key="14">
    <source>
        <dbReference type="PROSITE" id="PS50104"/>
    </source>
</evidence>
<dbReference type="PROSITE" id="PS51450">
    <property type="entry name" value="LRR"/>
    <property type="match status" value="1"/>
</dbReference>
<dbReference type="InterPro" id="IPR001611">
    <property type="entry name" value="Leu-rich_rpt"/>
</dbReference>
<evidence type="ECO:0000256" key="4">
    <source>
        <dbReference type="ARBA" id="ARBA00022614"/>
    </source>
</evidence>
<evidence type="ECO:0000256" key="2">
    <source>
        <dbReference type="ARBA" id="ARBA00009634"/>
    </source>
</evidence>
<evidence type="ECO:0000256" key="7">
    <source>
        <dbReference type="ARBA" id="ARBA00022737"/>
    </source>
</evidence>
<feature type="domain" description="TIR" evidence="14">
    <location>
        <begin position="732"/>
        <end position="875"/>
    </location>
</feature>
<evidence type="ECO:0000256" key="11">
    <source>
        <dbReference type="ARBA" id="ARBA00023170"/>
    </source>
</evidence>
<sequence length="886" mass="101527">MFPCYIRWATLTSKCQITEGWLRPHTSEPLSLCLSASDAGLVAFCSNVTSLQEDLATVPELVSALCLSGSVVIYERAFSSFPELNHLSINLKAPVISPRAFLGLDKLQYLSIHHSDTGCSNSSIPTQAFHQLEQLQTLNMKGIYLTGQRGINLPSHLKLLSISGCCLDQFSELFSIFPSLQSVPHVSRVPSSQSQERTGLYSQNKSSLQSLVLSHFPLALSELLSLEIKELDALSLEKTHHMHENQTFQVCALASRFSLRSLSFSLNYYKNFNSEELPGCYSVENLVLEDNKMEQVDPLLLYKLFYLQLLDLSGNNLYWNLCPLEYEKMNFNSRLRILDFSGNRFKSPQSTVFSCLPYLETLSLNDCGFENIPVSAFSRLGQLKVLNLRNNRLRNLANASFYKLSSLVSLDLCGNPITQFESDSFQGLTFLRELQIGFPYFQEGEETLRFSAKNVESLALQNFSSIALYNPPQSDFASVQNMTLSGCFEFYNLSHNTFFPNPLHLLFPVLEQLVYKYKLEARYTEWNFNMSHLSKLQLLEVHNLPEVPYGSSAPEMQSLFMDLPQVEALRMVNSNIRYISAKFFRRKCKLKQLVLEKEAFLELDSDIQDQILGQMPLRYLHFSSVTFRCDCSSAWLIDWAIRRKEIYVFGLEHADCLDVQRREKKGNYLSFIEQNCSQDVGFLLFVSTSSVLFLLISLPILKATCGSELLFLIYILRAWWHGLLNNRKGQRFEYDAFVSYSSQDQEWVLQHLVPNLEQKGPPFLKLCLHNRDFVVGKAIVDNIMESLYSSYKTICVISHHALNSSWCSLEMTLATYRLVAEQEDTLILLFMEHISRYRLSAYHHLAKLVKRKAYLDWPQEPAAQAAFWDRLRKILKQHSGGEEPKL</sequence>
<dbReference type="GeneTree" id="ENSGT00940000166466"/>
<dbReference type="InterPro" id="IPR032675">
    <property type="entry name" value="LRR_dom_sf"/>
</dbReference>
<dbReference type="Pfam" id="PF13306">
    <property type="entry name" value="LRR_5"/>
    <property type="match status" value="1"/>
</dbReference>
<keyword evidence="10" id="KW-0472">Membrane</keyword>
<comment type="subcellular location">
    <subcellularLocation>
        <location evidence="1">Membrane</location>
        <topology evidence="1">Single-pass type I membrane protein</topology>
    </subcellularLocation>
</comment>
<dbReference type="InterPro" id="IPR003591">
    <property type="entry name" value="Leu-rich_rpt_typical-subtyp"/>
</dbReference>
<dbReference type="PIRSF" id="PIRSF037595">
    <property type="entry name" value="Toll-like_receptor"/>
    <property type="match status" value="1"/>
</dbReference>
<keyword evidence="7" id="KW-0677">Repeat</keyword>
<keyword evidence="13" id="KW-0395">Inflammatory response</keyword>
<dbReference type="InterPro" id="IPR035897">
    <property type="entry name" value="Toll_tir_struct_dom_sf"/>
</dbReference>
<dbReference type="GO" id="GO:0006954">
    <property type="term" value="P:inflammatory response"/>
    <property type="evidence" value="ECO:0007669"/>
    <property type="project" value="UniProtKB-KW"/>
</dbReference>
<dbReference type="GO" id="GO:0005886">
    <property type="term" value="C:plasma membrane"/>
    <property type="evidence" value="ECO:0007669"/>
    <property type="project" value="TreeGrafter"/>
</dbReference>
<dbReference type="GO" id="GO:0045087">
    <property type="term" value="P:innate immune response"/>
    <property type="evidence" value="ECO:0007669"/>
    <property type="project" value="UniProtKB-KW"/>
</dbReference>
<evidence type="ECO:0000313" key="16">
    <source>
        <dbReference type="Proteomes" id="UP000472272"/>
    </source>
</evidence>
<keyword evidence="5" id="KW-0812">Transmembrane</keyword>
<evidence type="ECO:0000256" key="5">
    <source>
        <dbReference type="ARBA" id="ARBA00022692"/>
    </source>
</evidence>
<proteinExistence type="inferred from homology"/>
<evidence type="ECO:0000256" key="10">
    <source>
        <dbReference type="ARBA" id="ARBA00023136"/>
    </source>
</evidence>
<keyword evidence="4" id="KW-0433">Leucine-rich repeat</keyword>
<dbReference type="FunFam" id="3.40.50.10140:FF:000001">
    <property type="entry name" value="Toll-like receptor 2"/>
    <property type="match status" value="1"/>
</dbReference>
<dbReference type="OMA" id="WVGPWAT"/>
<reference evidence="15 16" key="1">
    <citation type="journal article" date="2019" name="Proc. Natl. Acad. Sci. U.S.A.">
        <title>Regulatory changes in pterin and carotenoid genes underlie balanced color polymorphisms in the wall lizard.</title>
        <authorList>
            <person name="Andrade P."/>
            <person name="Pinho C."/>
            <person name="Perez I de Lanuza G."/>
            <person name="Afonso S."/>
            <person name="Brejcha J."/>
            <person name="Rubin C.J."/>
            <person name="Wallerman O."/>
            <person name="Pereira P."/>
            <person name="Sabatino S.J."/>
            <person name="Bellati A."/>
            <person name="Pellitteri-Rosa D."/>
            <person name="Bosakova Z."/>
            <person name="Bunikis I."/>
            <person name="Carretero M.A."/>
            <person name="Feiner N."/>
            <person name="Marsik P."/>
            <person name="Pauperio F."/>
            <person name="Salvi D."/>
            <person name="Soler L."/>
            <person name="While G.M."/>
            <person name="Uller T."/>
            <person name="Font E."/>
            <person name="Andersson L."/>
            <person name="Carneiro M."/>
        </authorList>
    </citation>
    <scope>NUCLEOTIDE SEQUENCE</scope>
</reference>
<keyword evidence="3" id="KW-0399">Innate immunity</keyword>
<dbReference type="GO" id="GO:0002224">
    <property type="term" value="P:toll-like receptor signaling pathway"/>
    <property type="evidence" value="ECO:0007669"/>
    <property type="project" value="InterPro"/>
</dbReference>
<dbReference type="PANTHER" id="PTHR24365:SF553">
    <property type="entry name" value="TOLL-LIKE RECEPTOR 12"/>
    <property type="match status" value="1"/>
</dbReference>
<dbReference type="InterPro" id="IPR000157">
    <property type="entry name" value="TIR_dom"/>
</dbReference>
<keyword evidence="16" id="KW-1185">Reference proteome</keyword>
<keyword evidence="9" id="KW-1133">Transmembrane helix</keyword>
<name>A0A670JGH2_PODMU</name>
<dbReference type="Gene3D" id="3.80.10.10">
    <property type="entry name" value="Ribonuclease Inhibitor"/>
    <property type="match status" value="3"/>
</dbReference>
<dbReference type="SMART" id="SM00255">
    <property type="entry name" value="TIR"/>
    <property type="match status" value="1"/>
</dbReference>
<evidence type="ECO:0000256" key="1">
    <source>
        <dbReference type="ARBA" id="ARBA00004479"/>
    </source>
</evidence>
<protein>
    <recommendedName>
        <fullName evidence="14">TIR domain-containing protein</fullName>
    </recommendedName>
</protein>
<dbReference type="SMART" id="SM00369">
    <property type="entry name" value="LRR_TYP"/>
    <property type="match status" value="5"/>
</dbReference>
<reference evidence="15" key="3">
    <citation type="submission" date="2025-09" db="UniProtKB">
        <authorList>
            <consortium name="Ensembl"/>
        </authorList>
    </citation>
    <scope>IDENTIFICATION</scope>
</reference>
<evidence type="ECO:0000313" key="15">
    <source>
        <dbReference type="Ensembl" id="ENSPMRP00000023155.1"/>
    </source>
</evidence>
<evidence type="ECO:0000256" key="13">
    <source>
        <dbReference type="ARBA" id="ARBA00023198"/>
    </source>
</evidence>
<reference evidence="15" key="2">
    <citation type="submission" date="2025-08" db="UniProtKB">
        <authorList>
            <consortium name="Ensembl"/>
        </authorList>
    </citation>
    <scope>IDENTIFICATION</scope>
</reference>
<dbReference type="GO" id="GO:0004888">
    <property type="term" value="F:transmembrane signaling receptor activity"/>
    <property type="evidence" value="ECO:0007669"/>
    <property type="project" value="InterPro"/>
</dbReference>
<evidence type="ECO:0000256" key="9">
    <source>
        <dbReference type="ARBA" id="ARBA00022989"/>
    </source>
</evidence>
<keyword evidence="12" id="KW-0325">Glycoprotein</keyword>
<dbReference type="PROSITE" id="PS50104">
    <property type="entry name" value="TIR"/>
    <property type="match status" value="1"/>
</dbReference>